<evidence type="ECO:0000313" key="5">
    <source>
        <dbReference type="Proteomes" id="UP001231587"/>
    </source>
</evidence>
<evidence type="ECO:0000313" key="3">
    <source>
        <dbReference type="EMBL" id="MDQ0334489.1"/>
    </source>
</evidence>
<dbReference type="Proteomes" id="UP001138672">
    <property type="component" value="Unassembled WGS sequence"/>
</dbReference>
<comment type="caution">
    <text evidence="2">The sequence shown here is derived from an EMBL/GenBank/DDBJ whole genome shotgun (WGS) entry which is preliminary data.</text>
</comment>
<dbReference type="AlphaFoldDB" id="A0A9X1CAR1"/>
<organism evidence="2 4">
    <name type="scientific">Formosa algae</name>
    <dbReference type="NCBI Taxonomy" id="225843"/>
    <lineage>
        <taxon>Bacteria</taxon>
        <taxon>Pseudomonadati</taxon>
        <taxon>Bacteroidota</taxon>
        <taxon>Flavobacteriia</taxon>
        <taxon>Flavobacteriales</taxon>
        <taxon>Flavobacteriaceae</taxon>
        <taxon>Formosa</taxon>
    </lineage>
</organism>
<dbReference type="OrthoDB" id="1437325at2"/>
<evidence type="ECO:0000313" key="4">
    <source>
        <dbReference type="Proteomes" id="UP001138672"/>
    </source>
</evidence>
<accession>A0A9X1CAR1</accession>
<sequence>MNAKQIKRYAVLCVLFFLPVTFLLFLYPAKHNYNTLDILSDNVADLNGFVASNDEDVLLKDHLTVLGFFGNSPLKQLTTASNLKELIYDKFKGFKTFQVVILLPQGTEAEAKTLKAELMKYEELKYWHFVFGSPNAIKAIHNSLNVPDELDAGLATDHVYIVDKEMHVRGRLDDRTDNELAKKIAAYPKVSYDAIKVADLKNKMSEDVRILFTEYRQKRKGNFDSTSRRANDLKGTDE</sequence>
<keyword evidence="1" id="KW-0812">Transmembrane</keyword>
<feature type="transmembrane region" description="Helical" evidence="1">
    <location>
        <begin position="9"/>
        <end position="27"/>
    </location>
</feature>
<keyword evidence="5" id="KW-1185">Reference proteome</keyword>
<dbReference type="Proteomes" id="UP001231587">
    <property type="component" value="Unassembled WGS sequence"/>
</dbReference>
<reference evidence="2" key="1">
    <citation type="submission" date="2021-03" db="EMBL/GenBank/DDBJ databases">
        <title>Genomic Encyclopedia of Type Strains, Phase IV (KMG-IV): sequencing the most valuable type-strain genomes for metagenomic binning, comparative biology and taxonomic classification.</title>
        <authorList>
            <person name="Goeker M."/>
        </authorList>
    </citation>
    <scope>NUCLEOTIDE SEQUENCE</scope>
    <source>
        <strain evidence="2">DSM 15523</strain>
        <strain evidence="3 5">DSM 16476</strain>
    </source>
</reference>
<proteinExistence type="predicted"/>
<keyword evidence="1" id="KW-0472">Membrane</keyword>
<gene>
    <name evidence="2" type="ORF">J2Z56_000250</name>
    <name evidence="3" type="ORF">J2Z57_000916</name>
</gene>
<keyword evidence="1" id="KW-1133">Transmembrane helix</keyword>
<evidence type="ECO:0000256" key="1">
    <source>
        <dbReference type="SAM" id="Phobius"/>
    </source>
</evidence>
<name>A0A9X1CAR1_9FLAO</name>
<protein>
    <submittedName>
        <fullName evidence="2">Uncharacterized protein</fullName>
    </submittedName>
</protein>
<dbReference type="EMBL" id="JAGGJQ010000001">
    <property type="protein sequence ID" value="MBP1838354.1"/>
    <property type="molecule type" value="Genomic_DNA"/>
</dbReference>
<dbReference type="RefSeq" id="WP_057778014.1">
    <property type="nucleotide sequence ID" value="NZ_JAGGJQ010000001.1"/>
</dbReference>
<dbReference type="EMBL" id="JAUSUU010000002">
    <property type="protein sequence ID" value="MDQ0334489.1"/>
    <property type="molecule type" value="Genomic_DNA"/>
</dbReference>
<evidence type="ECO:0000313" key="2">
    <source>
        <dbReference type="EMBL" id="MBP1838354.1"/>
    </source>
</evidence>